<keyword evidence="3" id="KW-0904">Protein phosphatase</keyword>
<dbReference type="Gene3D" id="3.40.50.2300">
    <property type="match status" value="1"/>
</dbReference>
<keyword evidence="6" id="KW-1185">Reference proteome</keyword>
<dbReference type="RefSeq" id="WP_074039104.1">
    <property type="nucleotide sequence ID" value="NZ_CABKVV010000010.1"/>
</dbReference>
<dbReference type="GeneID" id="90531263"/>
<feature type="domain" description="Phosphotyrosine protein phosphatase I" evidence="4">
    <location>
        <begin position="1"/>
        <end position="138"/>
    </location>
</feature>
<dbReference type="EMBL" id="JANFZH010000027">
    <property type="protein sequence ID" value="MCQ4840626.1"/>
    <property type="molecule type" value="Genomic_DNA"/>
</dbReference>
<reference evidence="5 6" key="1">
    <citation type="submission" date="2022-06" db="EMBL/GenBank/DDBJ databases">
        <title>Isolation of gut microbiota from human fecal samples.</title>
        <authorList>
            <person name="Pamer E.G."/>
            <person name="Barat B."/>
            <person name="Waligurski E."/>
            <person name="Medina S."/>
            <person name="Paddock L."/>
            <person name="Mostad J."/>
        </authorList>
    </citation>
    <scope>NUCLEOTIDE SEQUENCE [LARGE SCALE GENOMIC DNA]</scope>
    <source>
        <strain evidence="5 6">DFI.9.73</strain>
    </source>
</reference>
<evidence type="ECO:0000313" key="6">
    <source>
        <dbReference type="Proteomes" id="UP001524473"/>
    </source>
</evidence>
<organism evidence="5 6">
    <name type="scientific">Neglectibacter timonensis</name>
    <dbReference type="NCBI Taxonomy" id="1776382"/>
    <lineage>
        <taxon>Bacteria</taxon>
        <taxon>Bacillati</taxon>
        <taxon>Bacillota</taxon>
        <taxon>Clostridia</taxon>
        <taxon>Eubacteriales</taxon>
        <taxon>Oscillospiraceae</taxon>
        <taxon>Neglectibacter</taxon>
    </lineage>
</organism>
<dbReference type="PANTHER" id="PTHR11717">
    <property type="entry name" value="LOW MOLECULAR WEIGHT PROTEIN TYROSINE PHOSPHATASE"/>
    <property type="match status" value="1"/>
</dbReference>
<evidence type="ECO:0000256" key="1">
    <source>
        <dbReference type="ARBA" id="ARBA00011063"/>
    </source>
</evidence>
<gene>
    <name evidence="5" type="ORF">NE695_11975</name>
</gene>
<sequence>MKILFVCTGNTCRSPMAEGLFRQMMRQIGMEDKVLCQSAGLSAVDGDPVTENAVKACAELGVDISDHAARRITGEEIPVWDLYFPMSKTHGYILEQAGVPQQKIYIPKYIEDPFGQDLNGYRKCRDKLATELGIFYNSFVARLLVFDSTIEVGKEL</sequence>
<proteinExistence type="inferred from homology"/>
<keyword evidence="2" id="KW-0378">Hydrolase</keyword>
<dbReference type="InterPro" id="IPR036196">
    <property type="entry name" value="Ptyr_pPase_sf"/>
</dbReference>
<accession>A0ABT1S127</accession>
<comment type="caution">
    <text evidence="5">The sequence shown here is derived from an EMBL/GenBank/DDBJ whole genome shotgun (WGS) entry which is preliminary data.</text>
</comment>
<protein>
    <submittedName>
        <fullName evidence="5">Low molecular weight phosphatase family protein</fullName>
    </submittedName>
</protein>
<dbReference type="Pfam" id="PF01451">
    <property type="entry name" value="LMWPc"/>
    <property type="match status" value="1"/>
</dbReference>
<dbReference type="InterPro" id="IPR023485">
    <property type="entry name" value="Ptyr_pPase"/>
</dbReference>
<dbReference type="SMART" id="SM00226">
    <property type="entry name" value="LMWPc"/>
    <property type="match status" value="1"/>
</dbReference>
<dbReference type="PRINTS" id="PR00719">
    <property type="entry name" value="LMWPTPASE"/>
</dbReference>
<evidence type="ECO:0000313" key="5">
    <source>
        <dbReference type="EMBL" id="MCQ4840626.1"/>
    </source>
</evidence>
<dbReference type="SUPFAM" id="SSF52788">
    <property type="entry name" value="Phosphotyrosine protein phosphatases I"/>
    <property type="match status" value="1"/>
</dbReference>
<dbReference type="InterPro" id="IPR017867">
    <property type="entry name" value="Tyr_phospatase_low_mol_wt"/>
</dbReference>
<evidence type="ECO:0000259" key="4">
    <source>
        <dbReference type="SMART" id="SM00226"/>
    </source>
</evidence>
<dbReference type="Proteomes" id="UP001524473">
    <property type="component" value="Unassembled WGS sequence"/>
</dbReference>
<evidence type="ECO:0000256" key="2">
    <source>
        <dbReference type="ARBA" id="ARBA00022801"/>
    </source>
</evidence>
<comment type="similarity">
    <text evidence="1">Belongs to the low molecular weight phosphotyrosine protein phosphatase family.</text>
</comment>
<name>A0ABT1S127_9FIRM</name>
<dbReference type="PANTHER" id="PTHR11717:SF31">
    <property type="entry name" value="LOW MOLECULAR WEIGHT PROTEIN-TYROSINE-PHOSPHATASE ETP-RELATED"/>
    <property type="match status" value="1"/>
</dbReference>
<evidence type="ECO:0000256" key="3">
    <source>
        <dbReference type="ARBA" id="ARBA00022912"/>
    </source>
</evidence>
<dbReference type="InterPro" id="IPR050438">
    <property type="entry name" value="LMW_PTPase"/>
</dbReference>